<keyword evidence="4" id="KW-1185">Reference proteome</keyword>
<evidence type="ECO:0000259" key="2">
    <source>
        <dbReference type="Pfam" id="PF00144"/>
    </source>
</evidence>
<protein>
    <submittedName>
        <fullName evidence="3">Amide hydrolase</fullName>
    </submittedName>
</protein>
<evidence type="ECO:0000313" key="3">
    <source>
        <dbReference type="EMBL" id="PND38466.1"/>
    </source>
</evidence>
<feature type="chain" id="PRO_5014673295" evidence="1">
    <location>
        <begin position="36"/>
        <end position="388"/>
    </location>
</feature>
<dbReference type="SUPFAM" id="SSF56601">
    <property type="entry name" value="beta-lactamase/transpeptidase-like"/>
    <property type="match status" value="1"/>
</dbReference>
<feature type="domain" description="Beta-lactamase-related" evidence="2">
    <location>
        <begin position="89"/>
        <end position="344"/>
    </location>
</feature>
<sequence length="388" mass="42916">MCCRLDLPSLASALRRGILAFGWLLLVLNSPAAQAAAAPDRFERISPAEAGYDAERLQALADFLAQAGSQSMILLHEGRVFFEWGDVRKPLLLHSMRKAVLSALVGQCVARGRLRLEATLAELGIDDNAPALTAEERRATVLQLLQSRSGIYHPAAAESAAMQAAKPPRGSHAQGTHWHYNNWDFNAAAAVLERACGPVFEAFDRDIAKPLGMLDWQARIGRWSEGDPEPDAAWLARWDGFVQSEPSRSRYPAQHFRLSAHDLALYGQLYLQGGRWQGQQLLPRDWIEQSTQPVSVVQPQWGLAYGRLWDVLLPARPEDPPAFFHTGVDVHMLGVYPLQRLVMVHRVDTEAGSRFTPRDLVQVIRLMHAARRAQPPSPLSGSAAAASR</sequence>
<evidence type="ECO:0000256" key="1">
    <source>
        <dbReference type="SAM" id="SignalP"/>
    </source>
</evidence>
<dbReference type="Pfam" id="PF00144">
    <property type="entry name" value="Beta-lactamase"/>
    <property type="match status" value="1"/>
</dbReference>
<keyword evidence="3" id="KW-0378">Hydrolase</keyword>
<dbReference type="RefSeq" id="WP_102768385.1">
    <property type="nucleotide sequence ID" value="NZ_POSP01000003.1"/>
</dbReference>
<feature type="signal peptide" evidence="1">
    <location>
        <begin position="1"/>
        <end position="35"/>
    </location>
</feature>
<dbReference type="PANTHER" id="PTHR43283:SF7">
    <property type="entry name" value="BETA-LACTAMASE-RELATED DOMAIN-CONTAINING PROTEIN"/>
    <property type="match status" value="1"/>
</dbReference>
<proteinExistence type="predicted"/>
<dbReference type="Gene3D" id="3.40.710.10">
    <property type="entry name" value="DD-peptidase/beta-lactamase superfamily"/>
    <property type="match status" value="1"/>
</dbReference>
<comment type="caution">
    <text evidence="3">The sequence shown here is derived from an EMBL/GenBank/DDBJ whole genome shotgun (WGS) entry which is preliminary data.</text>
</comment>
<dbReference type="PANTHER" id="PTHR43283">
    <property type="entry name" value="BETA-LACTAMASE-RELATED"/>
    <property type="match status" value="1"/>
</dbReference>
<reference evidence="3 4" key="1">
    <citation type="submission" date="2018-01" db="EMBL/GenBank/DDBJ databases">
        <title>Draft genome sequence of Paucibacter aquatile CR182 isolated from freshwater of the Nakdong River.</title>
        <authorList>
            <person name="Choi A."/>
            <person name="Chung E.J."/>
        </authorList>
    </citation>
    <scope>NUCLEOTIDE SEQUENCE [LARGE SCALE GENOMIC DNA]</scope>
    <source>
        <strain evidence="3 4">CR182</strain>
    </source>
</reference>
<name>A0A2N8KYD2_9BURK</name>
<dbReference type="InterPro" id="IPR050789">
    <property type="entry name" value="Diverse_Enzym_Activities"/>
</dbReference>
<dbReference type="Proteomes" id="UP000235916">
    <property type="component" value="Unassembled WGS sequence"/>
</dbReference>
<dbReference type="AlphaFoldDB" id="A0A2N8KYD2"/>
<dbReference type="OrthoDB" id="8582986at2"/>
<dbReference type="EMBL" id="POSP01000003">
    <property type="protein sequence ID" value="PND38466.1"/>
    <property type="molecule type" value="Genomic_DNA"/>
</dbReference>
<evidence type="ECO:0000313" key="4">
    <source>
        <dbReference type="Proteomes" id="UP000235916"/>
    </source>
</evidence>
<dbReference type="GO" id="GO:0016787">
    <property type="term" value="F:hydrolase activity"/>
    <property type="evidence" value="ECO:0007669"/>
    <property type="project" value="UniProtKB-KW"/>
</dbReference>
<keyword evidence="1" id="KW-0732">Signal</keyword>
<dbReference type="InterPro" id="IPR012338">
    <property type="entry name" value="Beta-lactam/transpept-like"/>
</dbReference>
<dbReference type="InterPro" id="IPR001466">
    <property type="entry name" value="Beta-lactam-related"/>
</dbReference>
<accession>A0A2N8KYD2</accession>
<gene>
    <name evidence="3" type="ORF">C1O66_13675</name>
</gene>
<organism evidence="3 4">
    <name type="scientific">Kinneretia aquatilis</name>
    <dbReference type="NCBI Taxonomy" id="2070761"/>
    <lineage>
        <taxon>Bacteria</taxon>
        <taxon>Pseudomonadati</taxon>
        <taxon>Pseudomonadota</taxon>
        <taxon>Betaproteobacteria</taxon>
        <taxon>Burkholderiales</taxon>
        <taxon>Sphaerotilaceae</taxon>
        <taxon>Roseateles</taxon>
    </lineage>
</organism>